<proteinExistence type="predicted"/>
<dbReference type="InterPro" id="IPR016155">
    <property type="entry name" value="Mopterin_synth/thiamin_S_b"/>
</dbReference>
<sequence length="82" mass="8655">MGVRILFLGPLSDLAGESEIEVAAPLDWEGLLEQVDAEIAQQLRETRVNIACQGRVLADKTALDAQDGDEVALLPPVSGGQA</sequence>
<protein>
    <submittedName>
        <fullName evidence="1">MoaD/ThiS family protein</fullName>
    </submittedName>
</protein>
<comment type="caution">
    <text evidence="1">The sequence shown here is derived from an EMBL/GenBank/DDBJ whole genome shotgun (WGS) entry which is preliminary data.</text>
</comment>
<dbReference type="Pfam" id="PF02597">
    <property type="entry name" value="ThiS"/>
    <property type="match status" value="1"/>
</dbReference>
<dbReference type="SUPFAM" id="SSF54285">
    <property type="entry name" value="MoaD/ThiS"/>
    <property type="match status" value="1"/>
</dbReference>
<keyword evidence="2" id="KW-1185">Reference proteome</keyword>
<accession>A0ABS7JHK2</accession>
<organism evidence="1 2">
    <name type="scientific">Qipengyuania pacifica</name>
    <dbReference type="NCBI Taxonomy" id="2860199"/>
    <lineage>
        <taxon>Bacteria</taxon>
        <taxon>Pseudomonadati</taxon>
        <taxon>Pseudomonadota</taxon>
        <taxon>Alphaproteobacteria</taxon>
        <taxon>Sphingomonadales</taxon>
        <taxon>Erythrobacteraceae</taxon>
        <taxon>Qipengyuania</taxon>
    </lineage>
</organism>
<name>A0ABS7JHK2_9SPHN</name>
<evidence type="ECO:0000313" key="2">
    <source>
        <dbReference type="Proteomes" id="UP000776651"/>
    </source>
</evidence>
<reference evidence="1 2" key="1">
    <citation type="submission" date="2021-08" db="EMBL/GenBank/DDBJ databases">
        <title>Comparative Genomics Analysis of the Genus Qipengyuania Reveals Extensive Genetic Diversity and Metabolic Versatility, Including the Description of Fifteen Novel Species.</title>
        <authorList>
            <person name="Liu Y."/>
        </authorList>
    </citation>
    <scope>NUCLEOTIDE SEQUENCE [LARGE SCALE GENOMIC DNA]</scope>
    <source>
        <strain evidence="1 2">GH25</strain>
    </source>
</reference>
<gene>
    <name evidence="1" type="ORF">K3177_12755</name>
</gene>
<dbReference type="RefSeq" id="WP_103024355.1">
    <property type="nucleotide sequence ID" value="NZ_JAIGNQ010000004.1"/>
</dbReference>
<dbReference type="EMBL" id="JAIGNQ010000004">
    <property type="protein sequence ID" value="MBX7489386.1"/>
    <property type="molecule type" value="Genomic_DNA"/>
</dbReference>
<dbReference type="Proteomes" id="UP000776651">
    <property type="component" value="Unassembled WGS sequence"/>
</dbReference>
<evidence type="ECO:0000313" key="1">
    <source>
        <dbReference type="EMBL" id="MBX7489386.1"/>
    </source>
</evidence>
<dbReference type="InterPro" id="IPR003749">
    <property type="entry name" value="ThiS/MoaD-like"/>
</dbReference>
<dbReference type="Gene3D" id="3.10.20.30">
    <property type="match status" value="1"/>
</dbReference>
<dbReference type="InterPro" id="IPR012675">
    <property type="entry name" value="Beta-grasp_dom_sf"/>
</dbReference>